<dbReference type="SUPFAM" id="SSF52047">
    <property type="entry name" value="RNI-like"/>
    <property type="match status" value="1"/>
</dbReference>
<keyword evidence="2" id="KW-1185">Reference proteome</keyword>
<sequence length="300" mass="33979">MLRRIELYRSGKPGTYIPSLTRVLFCGVNINYSSSNLRGLRSISLLNMAVEHMPSLEEFLSILRESPLLEELYLDGACARAPEPSQTHQQPLVVLNHLSELMIKNLIPQYARFLLSLFSAPRLKRLSLENLITQDFSSVIDSLTGKFPEVTVLGINGLQIGRNLRNPDLRYKDIFISWLRTLSKVRYLRVSNVPDLFFEAFLLDRSGRINSHNISETPVCPKLEALEVLSRSVDKMIVCDFLARRSSIGFPIKDLFLPGEDVADNKAIRPETFVPAGLVRRLLHVGSGVSPHRRKSYMSD</sequence>
<dbReference type="InParanoid" id="A0A286UR80"/>
<reference evidence="1 2" key="1">
    <citation type="journal article" date="2017" name="Mol. Ecol.">
        <title>Comparative and population genomic landscape of Phellinus noxius: A hypervariable fungus causing root rot in trees.</title>
        <authorList>
            <person name="Chung C.L."/>
            <person name="Lee T.J."/>
            <person name="Akiba M."/>
            <person name="Lee H.H."/>
            <person name="Kuo T.H."/>
            <person name="Liu D."/>
            <person name="Ke H.M."/>
            <person name="Yokoi T."/>
            <person name="Roa M.B."/>
            <person name="Lu M.J."/>
            <person name="Chang Y.Y."/>
            <person name="Ann P.J."/>
            <person name="Tsai J.N."/>
            <person name="Chen C.Y."/>
            <person name="Tzean S.S."/>
            <person name="Ota Y."/>
            <person name="Hattori T."/>
            <person name="Sahashi N."/>
            <person name="Liou R.F."/>
            <person name="Kikuchi T."/>
            <person name="Tsai I.J."/>
        </authorList>
    </citation>
    <scope>NUCLEOTIDE SEQUENCE [LARGE SCALE GENOMIC DNA]</scope>
    <source>
        <strain evidence="1 2">FFPRI411160</strain>
    </source>
</reference>
<accession>A0A286UR80</accession>
<dbReference type="STRING" id="2282107.A0A286UR80"/>
<evidence type="ECO:0000313" key="2">
    <source>
        <dbReference type="Proteomes" id="UP000217199"/>
    </source>
</evidence>
<proteinExistence type="predicted"/>
<dbReference type="InterPro" id="IPR032675">
    <property type="entry name" value="LRR_dom_sf"/>
</dbReference>
<comment type="caution">
    <text evidence="1">The sequence shown here is derived from an EMBL/GenBank/DDBJ whole genome shotgun (WGS) entry which is preliminary data.</text>
</comment>
<name>A0A286UR80_9AGAM</name>
<dbReference type="AlphaFoldDB" id="A0A286UR80"/>
<dbReference type="OrthoDB" id="3226575at2759"/>
<gene>
    <name evidence="1" type="ORF">PNOK_0204700</name>
</gene>
<dbReference type="Gene3D" id="3.80.10.10">
    <property type="entry name" value="Ribonuclease Inhibitor"/>
    <property type="match status" value="1"/>
</dbReference>
<evidence type="ECO:0008006" key="3">
    <source>
        <dbReference type="Google" id="ProtNLM"/>
    </source>
</evidence>
<protein>
    <recommendedName>
        <fullName evidence="3">F-box domain-containing protein</fullName>
    </recommendedName>
</protein>
<organism evidence="1 2">
    <name type="scientific">Pyrrhoderma noxium</name>
    <dbReference type="NCBI Taxonomy" id="2282107"/>
    <lineage>
        <taxon>Eukaryota</taxon>
        <taxon>Fungi</taxon>
        <taxon>Dikarya</taxon>
        <taxon>Basidiomycota</taxon>
        <taxon>Agaricomycotina</taxon>
        <taxon>Agaricomycetes</taxon>
        <taxon>Hymenochaetales</taxon>
        <taxon>Hymenochaetaceae</taxon>
        <taxon>Pyrrhoderma</taxon>
    </lineage>
</organism>
<dbReference type="EMBL" id="NBII01000002">
    <property type="protein sequence ID" value="PAV22090.1"/>
    <property type="molecule type" value="Genomic_DNA"/>
</dbReference>
<dbReference type="Proteomes" id="UP000217199">
    <property type="component" value="Unassembled WGS sequence"/>
</dbReference>
<evidence type="ECO:0000313" key="1">
    <source>
        <dbReference type="EMBL" id="PAV22090.1"/>
    </source>
</evidence>